<keyword evidence="3" id="KW-1185">Reference proteome</keyword>
<feature type="compositionally biased region" description="Basic and acidic residues" evidence="1">
    <location>
        <begin position="97"/>
        <end position="117"/>
    </location>
</feature>
<dbReference type="Proteomes" id="UP000605970">
    <property type="component" value="Unassembled WGS sequence"/>
</dbReference>
<feature type="compositionally biased region" description="Basic and acidic residues" evidence="1">
    <location>
        <begin position="46"/>
        <end position="57"/>
    </location>
</feature>
<feature type="compositionally biased region" description="Low complexity" evidence="1">
    <location>
        <begin position="140"/>
        <end position="155"/>
    </location>
</feature>
<feature type="compositionally biased region" description="Basic and acidic residues" evidence="1">
    <location>
        <begin position="126"/>
        <end position="137"/>
    </location>
</feature>
<accession>A0A8S9ZMQ4</accession>
<proteinExistence type="predicted"/>
<dbReference type="EMBL" id="JABEBT010000055">
    <property type="protein sequence ID" value="KAF7634581.1"/>
    <property type="molecule type" value="Genomic_DNA"/>
</dbReference>
<feature type="compositionally biased region" description="Basic and acidic residues" evidence="1">
    <location>
        <begin position="258"/>
        <end position="268"/>
    </location>
</feature>
<evidence type="ECO:0000313" key="2">
    <source>
        <dbReference type="EMBL" id="KAF7634581.1"/>
    </source>
</evidence>
<organism evidence="2 3">
    <name type="scientific">Meloidogyne graminicola</name>
    <dbReference type="NCBI Taxonomy" id="189291"/>
    <lineage>
        <taxon>Eukaryota</taxon>
        <taxon>Metazoa</taxon>
        <taxon>Ecdysozoa</taxon>
        <taxon>Nematoda</taxon>
        <taxon>Chromadorea</taxon>
        <taxon>Rhabditida</taxon>
        <taxon>Tylenchina</taxon>
        <taxon>Tylenchomorpha</taxon>
        <taxon>Tylenchoidea</taxon>
        <taxon>Meloidogynidae</taxon>
        <taxon>Meloidogyninae</taxon>
        <taxon>Meloidogyne</taxon>
    </lineage>
</organism>
<protein>
    <submittedName>
        <fullName evidence="2">Uncharacterized protein</fullName>
    </submittedName>
</protein>
<reference evidence="2" key="1">
    <citation type="journal article" date="2020" name="Ecol. Evol.">
        <title>Genome structure and content of the rice root-knot nematode (Meloidogyne graminicola).</title>
        <authorList>
            <person name="Phan N.T."/>
            <person name="Danchin E.G.J."/>
            <person name="Klopp C."/>
            <person name="Perfus-Barbeoch L."/>
            <person name="Kozlowski D.K."/>
            <person name="Koutsovoulos G.D."/>
            <person name="Lopez-Roques C."/>
            <person name="Bouchez O."/>
            <person name="Zahm M."/>
            <person name="Besnard G."/>
            <person name="Bellafiore S."/>
        </authorList>
    </citation>
    <scope>NUCLEOTIDE SEQUENCE</scope>
    <source>
        <strain evidence="2">VN-18</strain>
    </source>
</reference>
<dbReference type="AlphaFoldDB" id="A0A8S9ZMQ4"/>
<feature type="region of interest" description="Disordered" evidence="1">
    <location>
        <begin position="33"/>
        <end position="177"/>
    </location>
</feature>
<gene>
    <name evidence="2" type="ORF">Mgra_00006030</name>
</gene>
<feature type="compositionally biased region" description="Basic and acidic residues" evidence="1">
    <location>
        <begin position="213"/>
        <end position="234"/>
    </location>
</feature>
<feature type="compositionally biased region" description="Basic residues" evidence="1">
    <location>
        <begin position="68"/>
        <end position="84"/>
    </location>
</feature>
<evidence type="ECO:0000256" key="1">
    <source>
        <dbReference type="SAM" id="MobiDB-lite"/>
    </source>
</evidence>
<sequence>MMLLFFITWGAFLLFSSLTIVFQCLKKKKKMDSSQKLSLKSSMRSVKMDSRKTDSPSRIRSHGVGPSNKKKNSANKNSTSRRHKLEILDPALGTHSGRSEESDMKSRQTGQRRREKEELEETATIELRERLREELEGSKSAVSSTAGTCTAATSTQRTHVSQLATTSTEGTTAKSVTQSSYSPSLMLEEFAKPVQANKGADVRSKTISVIAGKGEEKEVKTQEDGEVKAPEKDRKKMSKIPKLKKPELKGSKNLASKNAKDDMKKVKG</sequence>
<name>A0A8S9ZMQ4_9BILA</name>
<feature type="compositionally biased region" description="Polar residues" evidence="1">
    <location>
        <begin position="156"/>
        <end position="177"/>
    </location>
</feature>
<feature type="region of interest" description="Disordered" evidence="1">
    <location>
        <begin position="195"/>
        <end position="268"/>
    </location>
</feature>
<evidence type="ECO:0000313" key="3">
    <source>
        <dbReference type="Proteomes" id="UP000605970"/>
    </source>
</evidence>
<comment type="caution">
    <text evidence="2">The sequence shown here is derived from an EMBL/GenBank/DDBJ whole genome shotgun (WGS) entry which is preliminary data.</text>
</comment>